<dbReference type="KEGG" id="mlj:MLAC_26360"/>
<dbReference type="InterPro" id="IPR035959">
    <property type="entry name" value="RutC-like_sf"/>
</dbReference>
<dbReference type="AlphaFoldDB" id="A0A7I7NL11"/>
<evidence type="ECO:0000313" key="1">
    <source>
        <dbReference type="EMBL" id="BBX97342.1"/>
    </source>
</evidence>
<dbReference type="InterPro" id="IPR006175">
    <property type="entry name" value="YjgF/YER057c/UK114"/>
</dbReference>
<name>A0A7I7NL11_9MYCO</name>
<protein>
    <submittedName>
        <fullName evidence="1">Uncharacterized protein</fullName>
    </submittedName>
</protein>
<keyword evidence="2" id="KW-1185">Reference proteome</keyword>
<proteinExistence type="predicted"/>
<dbReference type="Proteomes" id="UP000466396">
    <property type="component" value="Chromosome"/>
</dbReference>
<reference evidence="1 2" key="1">
    <citation type="journal article" date="2019" name="Emerg. Microbes Infect.">
        <title>Comprehensive subspecies identification of 175 nontuberculous mycobacteria species based on 7547 genomic profiles.</title>
        <authorList>
            <person name="Matsumoto Y."/>
            <person name="Kinjo T."/>
            <person name="Motooka D."/>
            <person name="Nabeya D."/>
            <person name="Jung N."/>
            <person name="Uechi K."/>
            <person name="Horii T."/>
            <person name="Iida T."/>
            <person name="Fujita J."/>
            <person name="Nakamura S."/>
        </authorList>
    </citation>
    <scope>NUCLEOTIDE SEQUENCE [LARGE SCALE GENOMIC DNA]</scope>
    <source>
        <strain evidence="1 2">JCM 15657</strain>
    </source>
</reference>
<organism evidence="1 2">
    <name type="scientific">Mycobacterium lacus</name>
    <dbReference type="NCBI Taxonomy" id="169765"/>
    <lineage>
        <taxon>Bacteria</taxon>
        <taxon>Bacillati</taxon>
        <taxon>Actinomycetota</taxon>
        <taxon>Actinomycetes</taxon>
        <taxon>Mycobacteriales</taxon>
        <taxon>Mycobacteriaceae</taxon>
        <taxon>Mycobacterium</taxon>
    </lineage>
</organism>
<accession>A0A7I7NL11</accession>
<gene>
    <name evidence="1" type="ORF">MLAC_26360</name>
</gene>
<dbReference type="Gene3D" id="3.30.1330.40">
    <property type="entry name" value="RutC-like"/>
    <property type="match status" value="1"/>
</dbReference>
<dbReference type="EMBL" id="AP022581">
    <property type="protein sequence ID" value="BBX97342.1"/>
    <property type="molecule type" value="Genomic_DNA"/>
</dbReference>
<dbReference type="PANTHER" id="PTHR43857:SF1">
    <property type="entry name" value="YJGH FAMILY PROTEIN"/>
    <property type="match status" value="1"/>
</dbReference>
<evidence type="ECO:0000313" key="2">
    <source>
        <dbReference type="Proteomes" id="UP000466396"/>
    </source>
</evidence>
<dbReference type="SUPFAM" id="SSF55298">
    <property type="entry name" value="YjgF-like"/>
    <property type="match status" value="1"/>
</dbReference>
<dbReference type="Pfam" id="PF01042">
    <property type="entry name" value="Ribonuc_L-PSP"/>
    <property type="match status" value="1"/>
</dbReference>
<sequence length="50" mass="5559">MTDISRWREVGEVHAQVFGDIRPVTTMIEVSALIAPDLLVEIEADAYVDS</sequence>
<dbReference type="PANTHER" id="PTHR43857">
    <property type="entry name" value="BLR7761 PROTEIN"/>
    <property type="match status" value="1"/>
</dbReference>